<evidence type="ECO:0000313" key="3">
    <source>
        <dbReference type="EMBL" id="QFG01842.1"/>
    </source>
</evidence>
<evidence type="ECO:0008006" key="5">
    <source>
        <dbReference type="Google" id="ProtNLM"/>
    </source>
</evidence>
<reference evidence="3 4" key="2">
    <citation type="submission" date="2019-10" db="EMBL/GenBank/DDBJ databases">
        <title>Thermopilla bonchosmolovskayae gen. nov., sp. nov., a moderately thermophilic Chloroflexi bacterium from a Chukotka hot spring (Arctic, Russia), representing a novel classis Thermopillaia, which include previously uncultivated lineage OLB14.</title>
        <authorList>
            <person name="Kochetkova T.V."/>
            <person name="Zayulina K.S."/>
            <person name="Zhigarkov V.S."/>
            <person name="Minaev N.V."/>
            <person name="Novikov A."/>
            <person name="Toshchakov S.V."/>
            <person name="Elcheninov A.G."/>
            <person name="Kublanov I.V."/>
        </authorList>
    </citation>
    <scope>NUCLEOTIDE SEQUENCE [LARGE SCALE GENOMIC DNA]</scope>
    <source>
        <strain evidence="3 4">3753O</strain>
    </source>
</reference>
<name>A0ABX6BY46_9CHLR</name>
<accession>A0ABX6BY46</accession>
<feature type="compositionally biased region" description="Basic residues" evidence="1">
    <location>
        <begin position="494"/>
        <end position="507"/>
    </location>
</feature>
<feature type="region of interest" description="Disordered" evidence="1">
    <location>
        <begin position="481"/>
        <end position="513"/>
    </location>
</feature>
<feature type="transmembrane region" description="Helical" evidence="2">
    <location>
        <begin position="67"/>
        <end position="85"/>
    </location>
</feature>
<sequence>MANARPAAEPADAGWTAAVFAGGVTLLAAVLFFGIATRVSLANDIDVVARAGISRVLRGGIPDLVDTFVLIVLMFVGYAAALWALAQGFRRALPATLGGIVLCSLAMLPAMPLTSPDAVHLAADVRTFWLHGKWPADFGGTPDKVDDPVANEVRVYRDSPSGYGPLAYIIGGAPLPFVGDGFRANLLGQKVVAGAFLLATAVAAALVARRLGGNPAFTAGFIGLNPMMLWQYPGDGHNDTLMAFFGVVALGLAVEPGWRSRAGAIAAGVASVLCKYALLLAAPLVVAYWFPRWRRAVAGVAAGLGLLLLAAYAFDFAPVRNGTLGPATAVAPSNPWGVVAGLFSLGARGNDRLVFFSYVIALAILAAVAARHPLQTGRDLARAVALVMGLFLFAASPGFLPWYLIWFLPFAAIGASRWQLWWAGSWSAAAFLPVLALNWQISINRAWNIPEPVRWSVVLAWTLTLVATWLGAQIGAGGAPRPIAARRSTGPRFAPRKRTDRSARRRTAQTSSR</sequence>
<feature type="transmembrane region" description="Helical" evidence="2">
    <location>
        <begin position="12"/>
        <end position="36"/>
    </location>
</feature>
<feature type="transmembrane region" description="Helical" evidence="2">
    <location>
        <begin position="240"/>
        <end position="258"/>
    </location>
</feature>
<keyword evidence="4" id="KW-1185">Reference proteome</keyword>
<proteinExistence type="predicted"/>
<evidence type="ECO:0000256" key="2">
    <source>
        <dbReference type="SAM" id="Phobius"/>
    </source>
</evidence>
<feature type="transmembrane region" description="Helical" evidence="2">
    <location>
        <begin position="453"/>
        <end position="472"/>
    </location>
</feature>
<organism evidence="3 4">
    <name type="scientific">Tepidiforma bonchosmolovskayae</name>
    <dbReference type="NCBI Taxonomy" id="2601677"/>
    <lineage>
        <taxon>Bacteria</taxon>
        <taxon>Bacillati</taxon>
        <taxon>Chloroflexota</taxon>
        <taxon>Tepidiformia</taxon>
        <taxon>Tepidiformales</taxon>
        <taxon>Tepidiformaceae</taxon>
        <taxon>Tepidiforma</taxon>
    </lineage>
</organism>
<dbReference type="Pfam" id="PF26314">
    <property type="entry name" value="MptA_B_family"/>
    <property type="match status" value="1"/>
</dbReference>
<reference evidence="3 4" key="1">
    <citation type="submission" date="2019-08" db="EMBL/GenBank/DDBJ databases">
        <authorList>
            <person name="Toschakov S.V."/>
        </authorList>
    </citation>
    <scope>NUCLEOTIDE SEQUENCE [LARGE SCALE GENOMIC DNA]</scope>
    <source>
        <strain evidence="3 4">3753O</strain>
    </source>
</reference>
<keyword evidence="2" id="KW-1133">Transmembrane helix</keyword>
<protein>
    <recommendedName>
        <fullName evidence="5">DUF2029 domain-containing protein</fullName>
    </recommendedName>
</protein>
<keyword evidence="2" id="KW-0812">Transmembrane</keyword>
<feature type="transmembrane region" description="Helical" evidence="2">
    <location>
        <begin position="383"/>
        <end position="408"/>
    </location>
</feature>
<gene>
    <name evidence="3" type="ORF">Tbon_00435</name>
</gene>
<feature type="transmembrane region" description="Helical" evidence="2">
    <location>
        <begin position="265"/>
        <end position="290"/>
    </location>
</feature>
<dbReference type="RefSeq" id="WP_158065788.1">
    <property type="nucleotide sequence ID" value="NZ_CP042829.1"/>
</dbReference>
<feature type="transmembrane region" description="Helical" evidence="2">
    <location>
        <begin position="296"/>
        <end position="314"/>
    </location>
</feature>
<feature type="transmembrane region" description="Helical" evidence="2">
    <location>
        <begin position="191"/>
        <end position="208"/>
    </location>
</feature>
<feature type="transmembrane region" description="Helical" evidence="2">
    <location>
        <begin position="353"/>
        <end position="371"/>
    </location>
</feature>
<dbReference type="EMBL" id="CP042829">
    <property type="protein sequence ID" value="QFG01842.1"/>
    <property type="molecule type" value="Genomic_DNA"/>
</dbReference>
<keyword evidence="2" id="KW-0472">Membrane</keyword>
<evidence type="ECO:0000256" key="1">
    <source>
        <dbReference type="SAM" id="MobiDB-lite"/>
    </source>
</evidence>
<feature type="transmembrane region" description="Helical" evidence="2">
    <location>
        <begin position="92"/>
        <end position="111"/>
    </location>
</feature>
<feature type="transmembrane region" description="Helical" evidence="2">
    <location>
        <begin position="420"/>
        <end position="441"/>
    </location>
</feature>
<evidence type="ECO:0000313" key="4">
    <source>
        <dbReference type="Proteomes" id="UP000326331"/>
    </source>
</evidence>
<dbReference type="Proteomes" id="UP000326331">
    <property type="component" value="Chromosome"/>
</dbReference>